<evidence type="ECO:0008006" key="4">
    <source>
        <dbReference type="Google" id="ProtNLM"/>
    </source>
</evidence>
<keyword evidence="2" id="KW-0175">Coiled coil</keyword>
<organism evidence="3">
    <name type="scientific">Picea sitchensis</name>
    <name type="common">Sitka spruce</name>
    <name type="synonym">Pinus sitchensis</name>
    <dbReference type="NCBI Taxonomy" id="3332"/>
    <lineage>
        <taxon>Eukaryota</taxon>
        <taxon>Viridiplantae</taxon>
        <taxon>Streptophyta</taxon>
        <taxon>Embryophyta</taxon>
        <taxon>Tracheophyta</taxon>
        <taxon>Spermatophyta</taxon>
        <taxon>Pinopsida</taxon>
        <taxon>Pinidae</taxon>
        <taxon>Conifers I</taxon>
        <taxon>Pinales</taxon>
        <taxon>Pinaceae</taxon>
        <taxon>Picea</taxon>
    </lineage>
</organism>
<accession>D5A8X9</accession>
<evidence type="ECO:0000256" key="1">
    <source>
        <dbReference type="ARBA" id="ARBA00007584"/>
    </source>
</evidence>
<dbReference type="Pfam" id="PF07047">
    <property type="entry name" value="OPA3"/>
    <property type="match status" value="1"/>
</dbReference>
<name>D5A8X9_PICSI</name>
<comment type="similarity">
    <text evidence="1">Belongs to the OPA3 family.</text>
</comment>
<protein>
    <recommendedName>
        <fullName evidence="4">OPA3-like protein</fullName>
    </recommendedName>
</protein>
<dbReference type="InterPro" id="IPR010754">
    <property type="entry name" value="OPA3-like"/>
</dbReference>
<dbReference type="AlphaFoldDB" id="D5A8X9"/>
<dbReference type="EMBL" id="BT122627">
    <property type="protein sequence ID" value="ADE75998.1"/>
    <property type="molecule type" value="mRNA"/>
</dbReference>
<proteinExistence type="evidence at transcript level"/>
<sequence length="172" mass="19411">MILPLFKLGTLALKTLSKPIASRLKTQAAHHPRFRSLIINLAQTNHKFSTQLQRRIYGHATNVAIRPLDEEKAVQAFTDLLGEVFIFSVGGAAVIFEVQRSSRSEARKEEARKQEFEALRQREDDLARELVLLKQRVDELEYHTRGRGIAGILNLRKNGGNEEKSQTQAAPA</sequence>
<reference evidence="3" key="1">
    <citation type="submission" date="2010-04" db="EMBL/GenBank/DDBJ databases">
        <authorList>
            <person name="Reid K.E."/>
            <person name="Liao N."/>
            <person name="Chan S."/>
            <person name="Docking R."/>
            <person name="Taylor G."/>
            <person name="Moore R."/>
            <person name="Mayo M."/>
            <person name="Munro S."/>
            <person name="King J."/>
            <person name="Yanchuk A."/>
            <person name="Holt R."/>
            <person name="Jones S."/>
            <person name="Marra M."/>
            <person name="Ritland C.E."/>
            <person name="Ritland K."/>
            <person name="Bohlmann J."/>
        </authorList>
    </citation>
    <scope>NUCLEOTIDE SEQUENCE</scope>
    <source>
        <tissue evidence="3">Buds collected with no treatment. Collection October 2007</tissue>
    </source>
</reference>
<dbReference type="PANTHER" id="PTHR12499">
    <property type="entry name" value="OPTIC ATROPHY 3 PROTEIN OPA3"/>
    <property type="match status" value="1"/>
</dbReference>
<dbReference type="OMA" id="WAEFEGT"/>
<dbReference type="GO" id="GO:0019216">
    <property type="term" value="P:regulation of lipid metabolic process"/>
    <property type="evidence" value="ECO:0007669"/>
    <property type="project" value="TreeGrafter"/>
</dbReference>
<evidence type="ECO:0000313" key="3">
    <source>
        <dbReference type="EMBL" id="ADE75998.1"/>
    </source>
</evidence>
<dbReference type="GO" id="GO:0005739">
    <property type="term" value="C:mitochondrion"/>
    <property type="evidence" value="ECO:0007669"/>
    <property type="project" value="TreeGrafter"/>
</dbReference>
<dbReference type="PANTHER" id="PTHR12499:SF0">
    <property type="entry name" value="OPTIC ATROPHY 3 PROTEIN"/>
    <property type="match status" value="1"/>
</dbReference>
<evidence type="ECO:0000256" key="2">
    <source>
        <dbReference type="ARBA" id="ARBA00023054"/>
    </source>
</evidence>